<accession>A0AAD5TIQ9</accession>
<dbReference type="InterPro" id="IPR036322">
    <property type="entry name" value="WD40_repeat_dom_sf"/>
</dbReference>
<dbReference type="PROSITE" id="PS50294">
    <property type="entry name" value="WD_REPEATS_REGION"/>
    <property type="match status" value="7"/>
</dbReference>
<dbReference type="FunFam" id="2.130.10.10:FF:000157">
    <property type="entry name" value="WD repeat domain 3"/>
    <property type="match status" value="1"/>
</dbReference>
<keyword evidence="10" id="KW-1185">Reference proteome</keyword>
<reference evidence="9" key="1">
    <citation type="submission" date="2020-05" db="EMBL/GenBank/DDBJ databases">
        <title>Phylogenomic resolution of chytrid fungi.</title>
        <authorList>
            <person name="Stajich J.E."/>
            <person name="Amses K."/>
            <person name="Simmons R."/>
            <person name="Seto K."/>
            <person name="Myers J."/>
            <person name="Bonds A."/>
            <person name="Quandt C.A."/>
            <person name="Barry K."/>
            <person name="Liu P."/>
            <person name="Grigoriev I."/>
            <person name="Longcore J.E."/>
            <person name="James T.Y."/>
        </authorList>
    </citation>
    <scope>NUCLEOTIDE SEQUENCE</scope>
    <source>
        <strain evidence="9">JEL0379</strain>
    </source>
</reference>
<evidence type="ECO:0000256" key="4">
    <source>
        <dbReference type="ARBA" id="ARBA00023242"/>
    </source>
</evidence>
<evidence type="ECO:0000259" key="8">
    <source>
        <dbReference type="Pfam" id="PF04003"/>
    </source>
</evidence>
<proteinExistence type="inferred from homology"/>
<sequence length="971" mass="108143">MVKLYLRYRLAASFGVVSSGAANSLFDPAAKLAITPALEDVNLWDVRKGTLLNTWHEDGNRAEVTCMTRSPGGDAVAVGYADGSIRIWTITSGETAITFNGHRSAVTALAYDPAGARLVSGSRDTDLIVWDIVAETGMFRLRGHKDQITAVRFLTKGGMEHVVSGSKDTLVKFWDLATQHCVETVIAHRGEIWALDVSPIDETMMFTGAADGEVRVWKINPQILSAKLESNGDSLDKGWVDSAAEATLEDGTPVMKRAVVNYGTLERQSKERVVTLKVHPSGRYIGAQGADRLVELYKVRTDEELKKKVQRLKKRQNEKKKNQKGPTPMEDETDEPALTVADEIPRVAHVRCSAKVRSFDFSPDKVTGTSSGRDGNLQLLCALSNNSVEVHTVEFDKKEDATRMVSSIDLPGHRSDVRTLALSTDDELLVTGSSDLVKIWNIYSRQCLKTLTSGYALCCEFLPGNAFVVVGTKAGELQLFDLARSAMIENIKAHDGPIWSLQVRPDKKGLTTGSQDKDVKFWDLAFVDDPEYSRVTKRPSLIHTRTLKMSDDVLCVRHSPDGRLLAVSLLDCTVKILYADTLKFFLSLYGHKLPVMSMDISSDSALIATGSSDKSIKIWGLDFGDCHKSLFAHQDSVMGVRYVFGTHYLFSIGKDRIVKYWDTDKFELIMKLESHHGEIWGLAVAKYGNFVVTGAHDRSIRVWEKTDDQFMLEEEREREQEEIYEQSLAAQSGNDAPIGSGADVDDSMKQQATNSEVAAAGKATSETLKAGERIIEALDVWEEERRNFDQYERMKKAAAPGVVVPTPPRSPFVLATGHPDLSPEEFVLFVTQKIKASDMEEALLILPFAKVIAFLRNIVVWIEKKWNLSLTSRILFILLRMHHHQLVATATLRPTLTRIRRTLRAALRADRDRVGFNLAGLRHIKNIINDKSTSDFFVGVEGGYATVEDRERELELARRAGVQQKRKRAVT</sequence>
<protein>
    <recommendedName>
        <fullName evidence="8">Small-subunit processome Utp12 domain-containing protein</fullName>
    </recommendedName>
</protein>
<feature type="repeat" description="WD" evidence="6">
    <location>
        <begin position="491"/>
        <end position="524"/>
    </location>
</feature>
<feature type="compositionally biased region" description="Basic residues" evidence="7">
    <location>
        <begin position="308"/>
        <end position="323"/>
    </location>
</feature>
<dbReference type="PANTHER" id="PTHR19853:SF0">
    <property type="entry name" value="WD REPEAT-CONTAINING PROTEIN 3"/>
    <property type="match status" value="1"/>
</dbReference>
<dbReference type="SMART" id="SM00320">
    <property type="entry name" value="WD40"/>
    <property type="match status" value="12"/>
</dbReference>
<dbReference type="SUPFAM" id="SSF82171">
    <property type="entry name" value="DPP6 N-terminal domain-like"/>
    <property type="match status" value="1"/>
</dbReference>
<feature type="repeat" description="WD" evidence="6">
    <location>
        <begin position="410"/>
        <end position="450"/>
    </location>
</feature>
<dbReference type="InterPro" id="IPR015943">
    <property type="entry name" value="WD40/YVTN_repeat-like_dom_sf"/>
</dbReference>
<dbReference type="AlphaFoldDB" id="A0AAD5TIQ9"/>
<evidence type="ECO:0000256" key="3">
    <source>
        <dbReference type="ARBA" id="ARBA00022737"/>
    </source>
</evidence>
<feature type="region of interest" description="Disordered" evidence="7">
    <location>
        <begin position="714"/>
        <end position="764"/>
    </location>
</feature>
<dbReference type="EMBL" id="JADGJQ010000042">
    <property type="protein sequence ID" value="KAJ3176331.1"/>
    <property type="molecule type" value="Genomic_DNA"/>
</dbReference>
<comment type="caution">
    <text evidence="9">The sequence shown here is derived from an EMBL/GenBank/DDBJ whole genome shotgun (WGS) entry which is preliminary data.</text>
</comment>
<dbReference type="PANTHER" id="PTHR19853">
    <property type="entry name" value="WD REPEAT CONTAINING PROTEIN 3 WDR3"/>
    <property type="match status" value="1"/>
</dbReference>
<dbReference type="InterPro" id="IPR007148">
    <property type="entry name" value="SSU_processome_Utp12"/>
</dbReference>
<name>A0AAD5TIQ9_9FUNG</name>
<feature type="domain" description="Small-subunit processome Utp12" evidence="8">
    <location>
        <begin position="824"/>
        <end position="925"/>
    </location>
</feature>
<evidence type="ECO:0000313" key="10">
    <source>
        <dbReference type="Proteomes" id="UP001212152"/>
    </source>
</evidence>
<evidence type="ECO:0000256" key="7">
    <source>
        <dbReference type="SAM" id="MobiDB-lite"/>
    </source>
</evidence>
<dbReference type="CDD" id="cd00200">
    <property type="entry name" value="WD40"/>
    <property type="match status" value="2"/>
</dbReference>
<dbReference type="InterPro" id="IPR019775">
    <property type="entry name" value="WD40_repeat_CS"/>
</dbReference>
<dbReference type="SUPFAM" id="SSF50978">
    <property type="entry name" value="WD40 repeat-like"/>
    <property type="match status" value="1"/>
</dbReference>
<evidence type="ECO:0000256" key="1">
    <source>
        <dbReference type="ARBA" id="ARBA00004604"/>
    </source>
</evidence>
<feature type="repeat" description="WD" evidence="6">
    <location>
        <begin position="99"/>
        <end position="132"/>
    </location>
</feature>
<feature type="repeat" description="WD" evidence="6">
    <location>
        <begin position="57"/>
        <end position="98"/>
    </location>
</feature>
<dbReference type="FunFam" id="2.130.10.10:FF:000178">
    <property type="entry name" value="WD repeat domain 3"/>
    <property type="match status" value="1"/>
</dbReference>
<dbReference type="GO" id="GO:0034388">
    <property type="term" value="C:Pwp2p-containing subcomplex of 90S preribosome"/>
    <property type="evidence" value="ECO:0007669"/>
    <property type="project" value="TreeGrafter"/>
</dbReference>
<dbReference type="GO" id="GO:0030515">
    <property type="term" value="F:snoRNA binding"/>
    <property type="evidence" value="ECO:0007669"/>
    <property type="project" value="TreeGrafter"/>
</dbReference>
<feature type="repeat" description="WD" evidence="6">
    <location>
        <begin position="672"/>
        <end position="713"/>
    </location>
</feature>
<evidence type="ECO:0000256" key="2">
    <source>
        <dbReference type="ARBA" id="ARBA00022574"/>
    </source>
</evidence>
<dbReference type="GO" id="GO:0032040">
    <property type="term" value="C:small-subunit processome"/>
    <property type="evidence" value="ECO:0007669"/>
    <property type="project" value="TreeGrafter"/>
</dbReference>
<organism evidence="9 10">
    <name type="scientific">Geranomyces variabilis</name>
    <dbReference type="NCBI Taxonomy" id="109894"/>
    <lineage>
        <taxon>Eukaryota</taxon>
        <taxon>Fungi</taxon>
        <taxon>Fungi incertae sedis</taxon>
        <taxon>Chytridiomycota</taxon>
        <taxon>Chytridiomycota incertae sedis</taxon>
        <taxon>Chytridiomycetes</taxon>
        <taxon>Spizellomycetales</taxon>
        <taxon>Powellomycetaceae</taxon>
        <taxon>Geranomyces</taxon>
    </lineage>
</organism>
<feature type="repeat" description="WD" evidence="6">
    <location>
        <begin position="630"/>
        <end position="671"/>
    </location>
</feature>
<dbReference type="InterPro" id="IPR051570">
    <property type="entry name" value="TBC1_cilium_biogenesis"/>
</dbReference>
<feature type="repeat" description="WD" evidence="6">
    <location>
        <begin position="141"/>
        <end position="184"/>
    </location>
</feature>
<dbReference type="PRINTS" id="PR00320">
    <property type="entry name" value="GPROTEINBRPT"/>
</dbReference>
<dbReference type="InterPro" id="IPR020472">
    <property type="entry name" value="WD40_PAC1"/>
</dbReference>
<comment type="similarity">
    <text evidence="5">Belongs to the WD repeat WDR3/UTP12 family.</text>
</comment>
<dbReference type="Pfam" id="PF25173">
    <property type="entry name" value="Beta-prop_WDR3_1st"/>
    <property type="match status" value="1"/>
</dbReference>
<keyword evidence="4" id="KW-0539">Nucleus</keyword>
<evidence type="ECO:0000313" key="9">
    <source>
        <dbReference type="EMBL" id="KAJ3176331.1"/>
    </source>
</evidence>
<feature type="region of interest" description="Disordered" evidence="7">
    <location>
        <begin position="308"/>
        <end position="337"/>
    </location>
</feature>
<evidence type="ECO:0000256" key="5">
    <source>
        <dbReference type="ARBA" id="ARBA00038229"/>
    </source>
</evidence>
<dbReference type="PROSITE" id="PS50082">
    <property type="entry name" value="WD_REPEATS_2"/>
    <property type="match status" value="9"/>
</dbReference>
<dbReference type="PROSITE" id="PS00678">
    <property type="entry name" value="WD_REPEATS_1"/>
    <property type="match status" value="3"/>
</dbReference>
<dbReference type="Proteomes" id="UP001212152">
    <property type="component" value="Unassembled WGS sequence"/>
</dbReference>
<dbReference type="Pfam" id="PF25172">
    <property type="entry name" value="Beta-prop_WDR3_2nd"/>
    <property type="match status" value="1"/>
</dbReference>
<dbReference type="Pfam" id="PF04003">
    <property type="entry name" value="Utp12"/>
    <property type="match status" value="1"/>
</dbReference>
<keyword evidence="2 6" id="KW-0853">WD repeat</keyword>
<keyword evidence="3" id="KW-0677">Repeat</keyword>
<feature type="repeat" description="WD" evidence="6">
    <location>
        <begin position="185"/>
        <end position="220"/>
    </location>
</feature>
<dbReference type="InterPro" id="IPR001680">
    <property type="entry name" value="WD40_rpt"/>
</dbReference>
<evidence type="ECO:0000256" key="6">
    <source>
        <dbReference type="PROSITE-ProRule" id="PRU00221"/>
    </source>
</evidence>
<gene>
    <name evidence="9" type="ORF">HDU87_005373</name>
</gene>
<feature type="repeat" description="WD" evidence="6">
    <location>
        <begin position="588"/>
        <end position="629"/>
    </location>
</feature>
<dbReference type="Gene3D" id="2.130.10.10">
    <property type="entry name" value="YVTN repeat-like/Quinoprotein amine dehydrogenase"/>
    <property type="match status" value="5"/>
</dbReference>
<dbReference type="GO" id="GO:0030490">
    <property type="term" value="P:maturation of SSU-rRNA"/>
    <property type="evidence" value="ECO:0007669"/>
    <property type="project" value="TreeGrafter"/>
</dbReference>
<comment type="subcellular location">
    <subcellularLocation>
        <location evidence="1">Nucleus</location>
        <location evidence="1">Nucleolus</location>
    </subcellularLocation>
</comment>